<dbReference type="NCBIfam" id="TIGR00711">
    <property type="entry name" value="efflux_EmrB"/>
    <property type="match status" value="1"/>
</dbReference>
<evidence type="ECO:0000256" key="5">
    <source>
        <dbReference type="ARBA" id="ARBA00022692"/>
    </source>
</evidence>
<comment type="subcellular location">
    <subcellularLocation>
        <location evidence="1">Cell membrane</location>
        <topology evidence="1">Multi-pass membrane protein</topology>
    </subcellularLocation>
</comment>
<dbReference type="PANTHER" id="PTHR42718:SF9">
    <property type="entry name" value="MAJOR FACILITATOR SUPERFAMILY MULTIDRUG TRANSPORTER MFSC"/>
    <property type="match status" value="1"/>
</dbReference>
<keyword evidence="6 8" id="KW-1133">Transmembrane helix</keyword>
<evidence type="ECO:0000256" key="3">
    <source>
        <dbReference type="ARBA" id="ARBA00022448"/>
    </source>
</evidence>
<keyword evidence="5 8" id="KW-0812">Transmembrane</keyword>
<dbReference type="EMBL" id="SMBU01000008">
    <property type="protein sequence ID" value="TCV00417.1"/>
    <property type="molecule type" value="Genomic_DNA"/>
</dbReference>
<feature type="transmembrane region" description="Helical" evidence="8">
    <location>
        <begin position="340"/>
        <end position="360"/>
    </location>
</feature>
<feature type="transmembrane region" description="Helical" evidence="8">
    <location>
        <begin position="277"/>
        <end position="296"/>
    </location>
</feature>
<comment type="similarity">
    <text evidence="2">Belongs to the major facilitator superfamily. EmrB family.</text>
</comment>
<keyword evidence="11" id="KW-1185">Reference proteome</keyword>
<dbReference type="CDD" id="cd17503">
    <property type="entry name" value="MFS_LmrB_MDR_like"/>
    <property type="match status" value="1"/>
</dbReference>
<comment type="caution">
    <text evidence="10">The sequence shown here is derived from an EMBL/GenBank/DDBJ whole genome shotgun (WGS) entry which is preliminary data.</text>
</comment>
<dbReference type="GO" id="GO:0005886">
    <property type="term" value="C:plasma membrane"/>
    <property type="evidence" value="ECO:0007669"/>
    <property type="project" value="UniProtKB-SubCell"/>
</dbReference>
<dbReference type="PANTHER" id="PTHR42718">
    <property type="entry name" value="MAJOR FACILITATOR SUPERFAMILY MULTIDRUG TRANSPORTER MFSC"/>
    <property type="match status" value="1"/>
</dbReference>
<accession>A0A4R3V5Y5</accession>
<dbReference type="PROSITE" id="PS50850">
    <property type="entry name" value="MFS"/>
    <property type="match status" value="1"/>
</dbReference>
<dbReference type="InterPro" id="IPR004638">
    <property type="entry name" value="EmrB-like"/>
</dbReference>
<feature type="transmembrane region" description="Helical" evidence="8">
    <location>
        <begin position="246"/>
        <end position="265"/>
    </location>
</feature>
<evidence type="ECO:0000256" key="2">
    <source>
        <dbReference type="ARBA" id="ARBA00008537"/>
    </source>
</evidence>
<dbReference type="Pfam" id="PF07690">
    <property type="entry name" value="MFS_1"/>
    <property type="match status" value="1"/>
</dbReference>
<evidence type="ECO:0000256" key="6">
    <source>
        <dbReference type="ARBA" id="ARBA00022989"/>
    </source>
</evidence>
<keyword evidence="4" id="KW-1003">Cell membrane</keyword>
<feature type="transmembrane region" description="Helical" evidence="8">
    <location>
        <begin position="206"/>
        <end position="226"/>
    </location>
</feature>
<dbReference type="Proteomes" id="UP000295110">
    <property type="component" value="Unassembled WGS sequence"/>
</dbReference>
<feature type="domain" description="Major facilitator superfamily (MFS) profile" evidence="9">
    <location>
        <begin position="23"/>
        <end position="510"/>
    </location>
</feature>
<feature type="transmembrane region" description="Helical" evidence="8">
    <location>
        <begin position="408"/>
        <end position="429"/>
    </location>
</feature>
<dbReference type="SUPFAM" id="SSF103473">
    <property type="entry name" value="MFS general substrate transporter"/>
    <property type="match status" value="1"/>
</dbReference>
<organism evidence="10 11">
    <name type="scientific">Roseateles saccharophilus</name>
    <name type="common">Pseudomonas saccharophila</name>
    <dbReference type="NCBI Taxonomy" id="304"/>
    <lineage>
        <taxon>Bacteria</taxon>
        <taxon>Pseudomonadati</taxon>
        <taxon>Pseudomonadota</taxon>
        <taxon>Betaproteobacteria</taxon>
        <taxon>Burkholderiales</taxon>
        <taxon>Sphaerotilaceae</taxon>
        <taxon>Roseateles</taxon>
    </lineage>
</organism>
<dbReference type="Gene3D" id="1.20.1250.20">
    <property type="entry name" value="MFS general substrate transporter like domains"/>
    <property type="match status" value="1"/>
</dbReference>
<feature type="transmembrane region" description="Helical" evidence="8">
    <location>
        <begin position="61"/>
        <end position="81"/>
    </location>
</feature>
<dbReference type="AlphaFoldDB" id="A0A4R3V5Y5"/>
<feature type="transmembrane region" description="Helical" evidence="8">
    <location>
        <begin position="148"/>
        <end position="169"/>
    </location>
</feature>
<name>A0A4R3V5Y5_ROSSA</name>
<dbReference type="PRINTS" id="PR01036">
    <property type="entry name" value="TCRTETB"/>
</dbReference>
<evidence type="ECO:0000256" key="4">
    <source>
        <dbReference type="ARBA" id="ARBA00022475"/>
    </source>
</evidence>
<reference evidence="10 11" key="1">
    <citation type="submission" date="2019-03" db="EMBL/GenBank/DDBJ databases">
        <title>Genomic Encyclopedia of Type Strains, Phase IV (KMG-IV): sequencing the most valuable type-strain genomes for metagenomic binning, comparative biology and taxonomic classification.</title>
        <authorList>
            <person name="Goeker M."/>
        </authorList>
    </citation>
    <scope>NUCLEOTIDE SEQUENCE [LARGE SCALE GENOMIC DNA]</scope>
    <source>
        <strain evidence="10 11">DSM 654</strain>
    </source>
</reference>
<evidence type="ECO:0000256" key="1">
    <source>
        <dbReference type="ARBA" id="ARBA00004651"/>
    </source>
</evidence>
<evidence type="ECO:0000313" key="11">
    <source>
        <dbReference type="Proteomes" id="UP000295110"/>
    </source>
</evidence>
<feature type="transmembrane region" description="Helical" evidence="8">
    <location>
        <begin position="21"/>
        <end position="41"/>
    </location>
</feature>
<feature type="transmembrane region" description="Helical" evidence="8">
    <location>
        <begin position="88"/>
        <end position="108"/>
    </location>
</feature>
<evidence type="ECO:0000256" key="7">
    <source>
        <dbReference type="ARBA" id="ARBA00023136"/>
    </source>
</evidence>
<feature type="transmembrane region" description="Helical" evidence="8">
    <location>
        <begin position="372"/>
        <end position="396"/>
    </location>
</feature>
<feature type="transmembrane region" description="Helical" evidence="8">
    <location>
        <begin position="488"/>
        <end position="505"/>
    </location>
</feature>
<gene>
    <name evidence="10" type="ORF">EV671_1008172</name>
</gene>
<evidence type="ECO:0000259" key="9">
    <source>
        <dbReference type="PROSITE" id="PS50850"/>
    </source>
</evidence>
<protein>
    <submittedName>
        <fullName evidence="10">DHA2 family multidrug resistance protein</fullName>
    </submittedName>
</protein>
<dbReference type="InterPro" id="IPR036259">
    <property type="entry name" value="MFS_trans_sf"/>
</dbReference>
<feature type="transmembrane region" description="Helical" evidence="8">
    <location>
        <begin position="308"/>
        <end position="333"/>
    </location>
</feature>
<evidence type="ECO:0000256" key="8">
    <source>
        <dbReference type="SAM" id="Phobius"/>
    </source>
</evidence>
<proteinExistence type="inferred from homology"/>
<feature type="transmembrane region" description="Helical" evidence="8">
    <location>
        <begin position="175"/>
        <end position="194"/>
    </location>
</feature>
<feature type="transmembrane region" description="Helical" evidence="8">
    <location>
        <begin position="114"/>
        <end position="136"/>
    </location>
</feature>
<keyword evidence="7 8" id="KW-0472">Membrane</keyword>
<evidence type="ECO:0000313" key="10">
    <source>
        <dbReference type="EMBL" id="TCV00417.1"/>
    </source>
</evidence>
<dbReference type="InterPro" id="IPR020846">
    <property type="entry name" value="MFS_dom"/>
</dbReference>
<dbReference type="Gene3D" id="1.20.1720.10">
    <property type="entry name" value="Multidrug resistance protein D"/>
    <property type="match status" value="1"/>
</dbReference>
<dbReference type="InterPro" id="IPR011701">
    <property type="entry name" value="MFS"/>
</dbReference>
<dbReference type="RefSeq" id="WP_415840501.1">
    <property type="nucleotide sequence ID" value="NZ_CBCSGL010000048.1"/>
</dbReference>
<sequence length="525" mass="55854">MSAATLTSGAAAPAKPEIHRGMITLSIMLATVIQALDGTIANVALPHMQGNLSASQDQITWVLTSFIVASAITMPLTGWLCDRFGQKTIFLASIGGFTVASVLCGMAGSLTEIVGARFIQGVFGAALVPLSQAVLLDINPREKHGQAMAVWGMGVMIGPILGPTLGGWLTDAYNWRWVFFINVPVGAMALYGVWKYIPAAPAARRMRFDLFGFATLSLAIGALQMLLDRGEQNDWFASRETWVEAILLAISFAYFAAHTALRPAGQSFFDYRLLKNANYVTGLLFIAIVGMVLFATRALTPSMLQGLMGYPAATAGLVTAPSGLGTMLAMLVVGKLVGRVDVRLLLSVGFTLTAFSLWQMSRYTLVLSRSDIVLPGIVQGIGLGLVFVPLSTATFATLSPEMRADGTAIYSLVRNIGSSVGIALVQAFLTRNVQVAHASITEHINIANPMLQDPTVTAVYGAGGVAGATLLNAEITRQASMLAYIDDFWMMFIVTLAVIPMLLLVRPPKAQHAKTDPAAAHAAME</sequence>
<dbReference type="GO" id="GO:0022857">
    <property type="term" value="F:transmembrane transporter activity"/>
    <property type="evidence" value="ECO:0007669"/>
    <property type="project" value="InterPro"/>
</dbReference>
<keyword evidence="3" id="KW-0813">Transport</keyword>